<name>A0A0F9USH1_9ZZZZ</name>
<dbReference type="InterPro" id="IPR027417">
    <property type="entry name" value="P-loop_NTPase"/>
</dbReference>
<evidence type="ECO:0000313" key="2">
    <source>
        <dbReference type="EMBL" id="KKN64116.1"/>
    </source>
</evidence>
<protein>
    <submittedName>
        <fullName evidence="2">Uncharacterized protein</fullName>
    </submittedName>
</protein>
<evidence type="ECO:0000256" key="1">
    <source>
        <dbReference type="SAM" id="Coils"/>
    </source>
</evidence>
<gene>
    <name evidence="2" type="ORF">LCGC14_0495430</name>
</gene>
<dbReference type="AlphaFoldDB" id="A0A0F9USH1"/>
<keyword evidence="1" id="KW-0175">Coiled coil</keyword>
<feature type="coiled-coil region" evidence="1">
    <location>
        <begin position="225"/>
        <end position="252"/>
    </location>
</feature>
<accession>A0A0F9USH1</accession>
<comment type="caution">
    <text evidence="2">The sequence shown here is derived from an EMBL/GenBank/DDBJ whole genome shotgun (WGS) entry which is preliminary data.</text>
</comment>
<proteinExistence type="predicted"/>
<sequence>MGDNITVLKTNKKYPDHITRGVAYGMDLSKVEPYAISFKELKKERKTFELLKQENYVLLPRIWIDNIDNNRIYSVREKGILDLKAPKNLLIKTISKPWRENAVKQEDFNRFAYEIFHITMNYGYFQDFLQPAKREDGSIFLYDFGQFIRLTDKTDDLGNIIGKNSDEDIAENLRFGLTYSENRMENIAEDMGVEFYIPENYANYKITQMQDTIDRWNKIDPDIKNKAIKEKIQELQEEIKNLEKNKIHFKDFKVLDSKRFDLEFDYTFSVMDRDKKRKEQLRKVFSDYQFDSDEQRQAIKEYIQNNNQISIIGLMGSGKSTTWKTLIPSNNYYPDEDNFEEGNFSIPINTAMPIWLKNDHEKIVEQDRIILAIEADYDNILQNIVDERKDYIDDVRKFHLPEGFDVDSNNIMDAVKEKLLSDIDEYNQYLEENKGRTVIIKLGV</sequence>
<organism evidence="2">
    <name type="scientific">marine sediment metagenome</name>
    <dbReference type="NCBI Taxonomy" id="412755"/>
    <lineage>
        <taxon>unclassified sequences</taxon>
        <taxon>metagenomes</taxon>
        <taxon>ecological metagenomes</taxon>
    </lineage>
</organism>
<dbReference type="SUPFAM" id="SSF52540">
    <property type="entry name" value="P-loop containing nucleoside triphosphate hydrolases"/>
    <property type="match status" value="1"/>
</dbReference>
<reference evidence="2" key="1">
    <citation type="journal article" date="2015" name="Nature">
        <title>Complex archaea that bridge the gap between prokaryotes and eukaryotes.</title>
        <authorList>
            <person name="Spang A."/>
            <person name="Saw J.H."/>
            <person name="Jorgensen S.L."/>
            <person name="Zaremba-Niedzwiedzka K."/>
            <person name="Martijn J."/>
            <person name="Lind A.E."/>
            <person name="van Eijk R."/>
            <person name="Schleper C."/>
            <person name="Guy L."/>
            <person name="Ettema T.J."/>
        </authorList>
    </citation>
    <scope>NUCLEOTIDE SEQUENCE</scope>
</reference>
<dbReference type="EMBL" id="LAZR01000568">
    <property type="protein sequence ID" value="KKN64116.1"/>
    <property type="molecule type" value="Genomic_DNA"/>
</dbReference>